<protein>
    <submittedName>
        <fullName evidence="2">Antibiotic biosynthesis monooxygenase</fullName>
    </submittedName>
</protein>
<feature type="domain" description="ABM" evidence="1">
    <location>
        <begin position="2"/>
        <end position="90"/>
    </location>
</feature>
<organism evidence="2 3">
    <name type="scientific">Massilia genomosp. 1</name>
    <dbReference type="NCBI Taxonomy" id="2609280"/>
    <lineage>
        <taxon>Bacteria</taxon>
        <taxon>Pseudomonadati</taxon>
        <taxon>Pseudomonadota</taxon>
        <taxon>Betaproteobacteria</taxon>
        <taxon>Burkholderiales</taxon>
        <taxon>Oxalobacteraceae</taxon>
        <taxon>Telluria group</taxon>
        <taxon>Massilia</taxon>
    </lineage>
</organism>
<dbReference type="RefSeq" id="WP_167240433.1">
    <property type="nucleotide sequence ID" value="NZ_WHJF01000145.1"/>
</dbReference>
<dbReference type="PANTHER" id="PTHR33336:SF3">
    <property type="entry name" value="ABM DOMAIN-CONTAINING PROTEIN"/>
    <property type="match status" value="1"/>
</dbReference>
<dbReference type="InterPro" id="IPR050744">
    <property type="entry name" value="AI-2_Isomerase_LsrG"/>
</dbReference>
<evidence type="ECO:0000313" key="3">
    <source>
        <dbReference type="Proteomes" id="UP000610594"/>
    </source>
</evidence>
<reference evidence="2 3" key="1">
    <citation type="submission" date="2019-10" db="EMBL/GenBank/DDBJ databases">
        <title>Taxonomy of Antarctic Massilia spp.: description of Massilia rubra sp. nov., Massilia aquatica sp. nov., Massilia mucilaginosa sp. nov., Massilia frigida sp. nov. isolated from streams, lakes and regoliths.</title>
        <authorList>
            <person name="Holochova P."/>
            <person name="Sedlacek I."/>
            <person name="Kralova S."/>
            <person name="Maslanova I."/>
            <person name="Busse H.-J."/>
            <person name="Stankova E."/>
            <person name="Vrbovska V."/>
            <person name="Kovarovic V."/>
            <person name="Bartak M."/>
            <person name="Svec P."/>
            <person name="Pantucek R."/>
        </authorList>
    </citation>
    <scope>NUCLEOTIDE SEQUENCE [LARGE SCALE GENOMIC DNA]</scope>
    <source>
        <strain evidence="2 3">CCM 8694</strain>
    </source>
</reference>
<dbReference type="Gene3D" id="3.30.70.100">
    <property type="match status" value="1"/>
</dbReference>
<evidence type="ECO:0000313" key="2">
    <source>
        <dbReference type="EMBL" id="NHZ66563.1"/>
    </source>
</evidence>
<proteinExistence type="predicted"/>
<gene>
    <name evidence="2" type="ORF">F1735_30455</name>
</gene>
<keyword evidence="3" id="KW-1185">Reference proteome</keyword>
<dbReference type="Proteomes" id="UP000610594">
    <property type="component" value="Unassembled WGS sequence"/>
</dbReference>
<sequence>MLVFSATFTAKPGAAQAVIDLVATLIEPSRAEPGCIRYDFLQSPYTPNQFVFFELWKSQADLDAHFQEPHFLAFAERLPALTEGSFEKVAYETDGPKPAA</sequence>
<dbReference type="EMBL" id="WHJF01000145">
    <property type="protein sequence ID" value="NHZ66563.1"/>
    <property type="molecule type" value="Genomic_DNA"/>
</dbReference>
<dbReference type="InterPro" id="IPR011008">
    <property type="entry name" value="Dimeric_a/b-barrel"/>
</dbReference>
<keyword evidence="2" id="KW-0560">Oxidoreductase</keyword>
<dbReference type="SUPFAM" id="SSF54909">
    <property type="entry name" value="Dimeric alpha+beta barrel"/>
    <property type="match status" value="1"/>
</dbReference>
<name>A0ABX0MV25_9BURK</name>
<dbReference type="PANTHER" id="PTHR33336">
    <property type="entry name" value="QUINOL MONOOXYGENASE YGIN-RELATED"/>
    <property type="match status" value="1"/>
</dbReference>
<dbReference type="GO" id="GO:0004497">
    <property type="term" value="F:monooxygenase activity"/>
    <property type="evidence" value="ECO:0007669"/>
    <property type="project" value="UniProtKB-KW"/>
</dbReference>
<accession>A0ABX0MV25</accession>
<comment type="caution">
    <text evidence="2">The sequence shown here is derived from an EMBL/GenBank/DDBJ whole genome shotgun (WGS) entry which is preliminary data.</text>
</comment>
<dbReference type="InterPro" id="IPR007138">
    <property type="entry name" value="ABM_dom"/>
</dbReference>
<keyword evidence="2" id="KW-0503">Monooxygenase</keyword>
<dbReference type="PROSITE" id="PS51725">
    <property type="entry name" value="ABM"/>
    <property type="match status" value="1"/>
</dbReference>
<evidence type="ECO:0000259" key="1">
    <source>
        <dbReference type="PROSITE" id="PS51725"/>
    </source>
</evidence>
<dbReference type="Pfam" id="PF03992">
    <property type="entry name" value="ABM"/>
    <property type="match status" value="1"/>
</dbReference>